<dbReference type="InterPro" id="IPR023296">
    <property type="entry name" value="Glyco_hydro_beta-prop_sf"/>
</dbReference>
<keyword evidence="6 7" id="KW-0326">Glycosidase</keyword>
<evidence type="ECO:0000313" key="10">
    <source>
        <dbReference type="Proteomes" id="UP001430848"/>
    </source>
</evidence>
<evidence type="ECO:0000256" key="3">
    <source>
        <dbReference type="ARBA" id="ARBA00009865"/>
    </source>
</evidence>
<keyword evidence="8" id="KW-0732">Signal</keyword>
<dbReference type="EMBL" id="JAKNSF020000071">
    <property type="protein sequence ID" value="KAK7721439.1"/>
    <property type="molecule type" value="Genomic_DNA"/>
</dbReference>
<evidence type="ECO:0000256" key="2">
    <source>
        <dbReference type="ARBA" id="ARBA00004834"/>
    </source>
</evidence>
<feature type="chain" id="PRO_5047324828" description="Arabinan endo-1,5-alpha-L-arabinosidase" evidence="8">
    <location>
        <begin position="31"/>
        <end position="334"/>
    </location>
</feature>
<dbReference type="InterPro" id="IPR016840">
    <property type="entry name" value="Glyco_hydro_43_endo_a_Ara-ase"/>
</dbReference>
<dbReference type="InterPro" id="IPR050727">
    <property type="entry name" value="GH43_arabinanases"/>
</dbReference>
<proteinExistence type="inferred from homology"/>
<comment type="similarity">
    <text evidence="3 7">Belongs to the glycosyl hydrolase 43 family.</text>
</comment>
<dbReference type="EC" id="3.2.1.99" evidence="4 7"/>
<organism evidence="9 10">
    <name type="scientific">Diaporthe eres</name>
    <name type="common">Phomopsis oblonga</name>
    <dbReference type="NCBI Taxonomy" id="83184"/>
    <lineage>
        <taxon>Eukaryota</taxon>
        <taxon>Fungi</taxon>
        <taxon>Dikarya</taxon>
        <taxon>Ascomycota</taxon>
        <taxon>Pezizomycotina</taxon>
        <taxon>Sordariomycetes</taxon>
        <taxon>Sordariomycetidae</taxon>
        <taxon>Diaporthales</taxon>
        <taxon>Diaporthaceae</taxon>
        <taxon>Diaporthe</taxon>
        <taxon>Diaporthe eres species complex</taxon>
    </lineage>
</organism>
<dbReference type="InterPro" id="IPR006710">
    <property type="entry name" value="Glyco_hydro_43"/>
</dbReference>
<keyword evidence="5 7" id="KW-0378">Hydrolase</keyword>
<reference evidence="9 10" key="1">
    <citation type="submission" date="2024-02" db="EMBL/GenBank/DDBJ databases">
        <title>De novo assembly and annotation of 12 fungi associated with fruit tree decline syndrome in Ontario, Canada.</title>
        <authorList>
            <person name="Sulman M."/>
            <person name="Ellouze W."/>
            <person name="Ilyukhin E."/>
        </authorList>
    </citation>
    <scope>NUCLEOTIDE SEQUENCE [LARGE SCALE GENOMIC DNA]</scope>
    <source>
        <strain evidence="9 10">M169</strain>
    </source>
</reference>
<evidence type="ECO:0000256" key="5">
    <source>
        <dbReference type="ARBA" id="ARBA00022801"/>
    </source>
</evidence>
<protein>
    <recommendedName>
        <fullName evidence="4 7">Arabinan endo-1,5-alpha-L-arabinosidase</fullName>
        <ecNumber evidence="4 7">3.2.1.99</ecNumber>
    </recommendedName>
</protein>
<dbReference type="CDD" id="cd18831">
    <property type="entry name" value="GH43_AnAbnA-like"/>
    <property type="match status" value="1"/>
</dbReference>
<dbReference type="Proteomes" id="UP001430848">
    <property type="component" value="Unassembled WGS sequence"/>
</dbReference>
<evidence type="ECO:0000256" key="4">
    <source>
        <dbReference type="ARBA" id="ARBA00012586"/>
    </source>
</evidence>
<evidence type="ECO:0000256" key="6">
    <source>
        <dbReference type="ARBA" id="ARBA00023295"/>
    </source>
</evidence>
<keyword evidence="10" id="KW-1185">Reference proteome</keyword>
<dbReference type="Gene3D" id="2.115.10.20">
    <property type="entry name" value="Glycosyl hydrolase domain, family 43"/>
    <property type="match status" value="1"/>
</dbReference>
<dbReference type="PIRSF" id="PIRSF026534">
    <property type="entry name" value="Endo_alpha-L-arabinosidase"/>
    <property type="match status" value="1"/>
</dbReference>
<evidence type="ECO:0000313" key="9">
    <source>
        <dbReference type="EMBL" id="KAK7721439.1"/>
    </source>
</evidence>
<evidence type="ECO:0000256" key="8">
    <source>
        <dbReference type="SAM" id="SignalP"/>
    </source>
</evidence>
<dbReference type="PANTHER" id="PTHR43301">
    <property type="entry name" value="ARABINAN ENDO-1,5-ALPHA-L-ARABINOSIDASE"/>
    <property type="match status" value="1"/>
</dbReference>
<sequence length="334" mass="35319">MKSRTMFLGRVLRGLTALVATLAAVPAAAAYPDPITCTGACWAHDPSVVKRSDGKYFRFGTGSKIGIWTASSLTGSWTYQGAAIPAGSSINLAGNDDLWAPSVHLVGSTYYLYYAVSVFGSQASAIGYATSTTMEVGSWTDHGATGIASTSAKPYNAIDPALVQATDGSYYMSFGSFWGDIYQSKMNSPPSSVAASATQIAYNATGSHAMEGPFVYYRSPYYYLFFSAGICCGYQTTKPAPGEEYSIRVCRSSNVNGPYTDASGKSCTAGGGTKVLESHGNIYGPGGQGVLVDTAYSGTVLYYHYADTRVGLADSQYLFGFNQISWSTGWPVLV</sequence>
<gene>
    <name evidence="9" type="ORF">SLS63_009553</name>
</gene>
<comment type="catalytic activity">
    <reaction evidence="1 7">
        <text>Endohydrolysis of (1-&gt;5)-alpha-arabinofuranosidic linkages in (1-&gt;5)-arabinans.</text>
        <dbReference type="EC" id="3.2.1.99"/>
    </reaction>
</comment>
<dbReference type="Pfam" id="PF04616">
    <property type="entry name" value="Glyco_hydro_43"/>
    <property type="match status" value="1"/>
</dbReference>
<dbReference type="PANTHER" id="PTHR43301:SF3">
    <property type="entry name" value="ARABINAN ENDO-1,5-ALPHA-L-ARABINOSIDASE A-RELATED"/>
    <property type="match status" value="1"/>
</dbReference>
<comment type="pathway">
    <text evidence="2 7">Glycan metabolism; L-arabinan degradation.</text>
</comment>
<accession>A0ABR1NZI7</accession>
<evidence type="ECO:0000256" key="1">
    <source>
        <dbReference type="ARBA" id="ARBA00000375"/>
    </source>
</evidence>
<dbReference type="SUPFAM" id="SSF75005">
    <property type="entry name" value="Arabinanase/levansucrase/invertase"/>
    <property type="match status" value="1"/>
</dbReference>
<name>A0ABR1NZI7_DIAER</name>
<feature type="signal peptide" evidence="8">
    <location>
        <begin position="1"/>
        <end position="30"/>
    </location>
</feature>
<comment type="caution">
    <text evidence="9">The sequence shown here is derived from an EMBL/GenBank/DDBJ whole genome shotgun (WGS) entry which is preliminary data.</text>
</comment>
<evidence type="ECO:0000256" key="7">
    <source>
        <dbReference type="PIRNR" id="PIRNR026534"/>
    </source>
</evidence>